<feature type="domain" description="Glycosyl transferase family 1" evidence="1">
    <location>
        <begin position="176"/>
        <end position="335"/>
    </location>
</feature>
<name>A0ABU0JRC0_HATLI</name>
<proteinExistence type="predicted"/>
<gene>
    <name evidence="3" type="ORF">QOZ93_001383</name>
</gene>
<dbReference type="InterPro" id="IPR050194">
    <property type="entry name" value="Glycosyltransferase_grp1"/>
</dbReference>
<comment type="caution">
    <text evidence="3">The sequence shown here is derived from an EMBL/GenBank/DDBJ whole genome shotgun (WGS) entry which is preliminary data.</text>
</comment>
<reference evidence="3 4" key="1">
    <citation type="submission" date="2023-07" db="EMBL/GenBank/DDBJ databases">
        <title>Genomic Encyclopedia of Type Strains, Phase IV (KMG-IV): sequencing the most valuable type-strain genomes for metagenomic binning, comparative biology and taxonomic classification.</title>
        <authorList>
            <person name="Goeker M."/>
        </authorList>
    </citation>
    <scope>NUCLEOTIDE SEQUENCE [LARGE SCALE GENOMIC DNA]</scope>
    <source>
        <strain evidence="3 4">DSM 1400</strain>
    </source>
</reference>
<evidence type="ECO:0000259" key="1">
    <source>
        <dbReference type="Pfam" id="PF00534"/>
    </source>
</evidence>
<dbReference type="RefSeq" id="WP_111943561.1">
    <property type="nucleotide sequence ID" value="NZ_BAAACJ010000005.1"/>
</dbReference>
<evidence type="ECO:0000259" key="2">
    <source>
        <dbReference type="Pfam" id="PF13477"/>
    </source>
</evidence>
<dbReference type="EMBL" id="JAUSWN010000010">
    <property type="protein sequence ID" value="MDQ0479642.1"/>
    <property type="molecule type" value="Genomic_DNA"/>
</dbReference>
<dbReference type="PANTHER" id="PTHR45947">
    <property type="entry name" value="SULFOQUINOVOSYL TRANSFERASE SQD2"/>
    <property type="match status" value="1"/>
</dbReference>
<evidence type="ECO:0000313" key="4">
    <source>
        <dbReference type="Proteomes" id="UP001224418"/>
    </source>
</evidence>
<dbReference type="SUPFAM" id="SSF53756">
    <property type="entry name" value="UDP-Glycosyltransferase/glycogen phosphorylase"/>
    <property type="match status" value="1"/>
</dbReference>
<accession>A0ABU0JRC0</accession>
<sequence length="359" mass="40826">MKICYLSDASSIHTKKFCYFFKEKGYDVHVISLNYGEIEGVEVHTFNVNKDKMQTGSNASKLEYIKYFNKVKKLVKEIEPDILHAHYATSYGLLGSLCNFHPYVVSVWGSDVFDFPKGSTIKRKLLEYNLKKADVIMSTSKVMARETKLYTNKTIEITPFGVDIDMFKPNDKRYDKKEYITVGTVKTLEAKYGIEYLIKAFSKVSEKYNNLKLEIAGDGSQKEYLLELCKKLNIYDNVKFLGFINREQVVEAFNRFDITVFPSTLDSESFGVAAVEAEACGSATIVSNVGGLPEATNPDVSSIVVPKEDEEELAKALEKLIVDENLRIEMGKQGRIFAEKNYNIKDNFNKVDKIYKTLC</sequence>
<dbReference type="Gene3D" id="3.40.50.2000">
    <property type="entry name" value="Glycogen Phosphorylase B"/>
    <property type="match status" value="2"/>
</dbReference>
<keyword evidence="4" id="KW-1185">Reference proteome</keyword>
<dbReference type="Pfam" id="PF00534">
    <property type="entry name" value="Glycos_transf_1"/>
    <property type="match status" value="1"/>
</dbReference>
<protein>
    <submittedName>
        <fullName evidence="3">Glycosyltransferase involved in cell wall biosynthesis</fullName>
    </submittedName>
</protein>
<organism evidence="3 4">
    <name type="scientific">Hathewaya limosa</name>
    <name type="common">Clostridium limosum</name>
    <dbReference type="NCBI Taxonomy" id="1536"/>
    <lineage>
        <taxon>Bacteria</taxon>
        <taxon>Bacillati</taxon>
        <taxon>Bacillota</taxon>
        <taxon>Clostridia</taxon>
        <taxon>Eubacteriales</taxon>
        <taxon>Clostridiaceae</taxon>
        <taxon>Hathewaya</taxon>
    </lineage>
</organism>
<feature type="domain" description="Glycosyltransferase subfamily 4-like N-terminal" evidence="2">
    <location>
        <begin position="2"/>
        <end position="140"/>
    </location>
</feature>
<dbReference type="PANTHER" id="PTHR45947:SF3">
    <property type="entry name" value="SULFOQUINOVOSYL TRANSFERASE SQD2"/>
    <property type="match status" value="1"/>
</dbReference>
<dbReference type="InterPro" id="IPR001296">
    <property type="entry name" value="Glyco_trans_1"/>
</dbReference>
<dbReference type="InterPro" id="IPR028098">
    <property type="entry name" value="Glyco_trans_4-like_N"/>
</dbReference>
<dbReference type="Proteomes" id="UP001224418">
    <property type="component" value="Unassembled WGS sequence"/>
</dbReference>
<dbReference type="Pfam" id="PF13477">
    <property type="entry name" value="Glyco_trans_4_2"/>
    <property type="match status" value="1"/>
</dbReference>
<evidence type="ECO:0000313" key="3">
    <source>
        <dbReference type="EMBL" id="MDQ0479642.1"/>
    </source>
</evidence>